<evidence type="ECO:0000256" key="4">
    <source>
        <dbReference type="ARBA" id="ARBA00022692"/>
    </source>
</evidence>
<dbReference type="GO" id="GO:0005525">
    <property type="term" value="F:GTP binding"/>
    <property type="evidence" value="ECO:0007669"/>
    <property type="project" value="UniProtKB-KW"/>
</dbReference>
<evidence type="ECO:0000256" key="9">
    <source>
        <dbReference type="ARBA" id="ARBA00023136"/>
    </source>
</evidence>
<evidence type="ECO:0000313" key="14">
    <source>
        <dbReference type="Proteomes" id="UP000077521"/>
    </source>
</evidence>
<reference evidence="13" key="1">
    <citation type="submission" date="2016-04" db="EMBL/GenBank/DDBJ databases">
        <authorList>
            <person name="Nguyen H.D."/>
            <person name="Samba Siva P."/>
            <person name="Cullis J."/>
            <person name="Levesque C.A."/>
            <person name="Hambleton S."/>
        </authorList>
    </citation>
    <scope>NUCLEOTIDE SEQUENCE</scope>
    <source>
        <strain evidence="13">DAOMC 236416</strain>
    </source>
</reference>
<keyword evidence="6" id="KW-0256">Endoplasmic reticulum</keyword>
<dbReference type="GO" id="GO:0005789">
    <property type="term" value="C:endoplasmic reticulum membrane"/>
    <property type="evidence" value="ECO:0007669"/>
    <property type="project" value="UniProtKB-SubCell"/>
</dbReference>
<dbReference type="Gene3D" id="3.40.50.300">
    <property type="entry name" value="P-loop containing nucleotide triphosphate hydrolases"/>
    <property type="match status" value="1"/>
</dbReference>
<dbReference type="EMBL" id="LWDF02000148">
    <property type="protein sequence ID" value="KAE8255882.1"/>
    <property type="molecule type" value="Genomic_DNA"/>
</dbReference>
<feature type="compositionally biased region" description="Acidic residues" evidence="11">
    <location>
        <begin position="356"/>
        <end position="370"/>
    </location>
</feature>
<evidence type="ECO:0000256" key="2">
    <source>
        <dbReference type="ARBA" id="ARBA00005619"/>
    </source>
</evidence>
<dbReference type="InterPro" id="IPR027417">
    <property type="entry name" value="P-loop_NTPase"/>
</dbReference>
<keyword evidence="4 12" id="KW-0812">Transmembrane</keyword>
<evidence type="ECO:0000256" key="1">
    <source>
        <dbReference type="ARBA" id="ARBA00004389"/>
    </source>
</evidence>
<keyword evidence="8" id="KW-0342">GTP-binding</keyword>
<evidence type="ECO:0000256" key="6">
    <source>
        <dbReference type="ARBA" id="ARBA00022824"/>
    </source>
</evidence>
<evidence type="ECO:0000256" key="10">
    <source>
        <dbReference type="ARBA" id="ARBA00023170"/>
    </source>
</evidence>
<evidence type="ECO:0000256" key="8">
    <source>
        <dbReference type="ARBA" id="ARBA00023134"/>
    </source>
</evidence>
<comment type="subcellular location">
    <subcellularLocation>
        <location evidence="1">Endoplasmic reticulum membrane</location>
        <topology evidence="1">Single-pass membrane protein</topology>
    </subcellularLocation>
</comment>
<sequence length="438" mass="45342">MAFLAPAIRWPDALQSYLPDTGLFNNSPDSLHLFISTALGFLIITTALTYTFRRTPRAITAQPVSIGSTQGDAGNKGRRRRKMPLSLALVGPVGAGKTALYRTLLYGHTPHTQTSQQSSSVNLVISSESGDLHELGAAVGGKVNVALHDLPGHPRLRPLGKHVQIVMGADVLLFCVDTVSVLGGGGSGSAASGAGGTETFSAAVDYLHSTLMSLARQRLSSTTKTKNPIPPAFAILLTRADLSPLLASSSKEQGSDEAAQAARAKRHQAASTVLLSRARTALETELRKKRAADVDLVAGSSSASAPVNQAQAKIGGMSEVARGEGEGVDGGIVKRVLGLLGLAGSSKGSSRAGLVGEDDDEKDEGGEDGVPDYYLGTAGGSSTNFSLDKLDPEVVQDGEVSILLSTVGRERGWEAKAVSEGSGVDGLGELKKWIVGLV</sequence>
<evidence type="ECO:0000256" key="7">
    <source>
        <dbReference type="ARBA" id="ARBA00022989"/>
    </source>
</evidence>
<comment type="similarity">
    <text evidence="2">Belongs to the SRP receptor beta subunit family.</text>
</comment>
<feature type="transmembrane region" description="Helical" evidence="12">
    <location>
        <begin position="31"/>
        <end position="52"/>
    </location>
</feature>
<dbReference type="Proteomes" id="UP000077521">
    <property type="component" value="Unassembled WGS sequence"/>
</dbReference>
<keyword evidence="7 12" id="KW-1133">Transmembrane helix</keyword>
<evidence type="ECO:0000256" key="3">
    <source>
        <dbReference type="ARBA" id="ARBA00020256"/>
    </source>
</evidence>
<dbReference type="InterPro" id="IPR019009">
    <property type="entry name" value="SRP_receptor_beta_su"/>
</dbReference>
<evidence type="ECO:0000256" key="12">
    <source>
        <dbReference type="SAM" id="Phobius"/>
    </source>
</evidence>
<gene>
    <name evidence="13" type="ORF">A4X13_0g2893</name>
</gene>
<dbReference type="SUPFAM" id="SSF52540">
    <property type="entry name" value="P-loop containing nucleoside triphosphate hydrolases"/>
    <property type="match status" value="1"/>
</dbReference>
<accession>A0A177TJI0</accession>
<proteinExistence type="inferred from homology"/>
<reference evidence="13" key="2">
    <citation type="journal article" date="2019" name="IMA Fungus">
        <title>Genome sequencing and comparison of five Tilletia species to identify candidate genes for the detection of regulated species infecting wheat.</title>
        <authorList>
            <person name="Nguyen H.D.T."/>
            <person name="Sultana T."/>
            <person name="Kesanakurti P."/>
            <person name="Hambleton S."/>
        </authorList>
    </citation>
    <scope>NUCLEOTIDE SEQUENCE</scope>
    <source>
        <strain evidence="13">DAOMC 236416</strain>
    </source>
</reference>
<organism evidence="13 14">
    <name type="scientific">Tilletia indica</name>
    <dbReference type="NCBI Taxonomy" id="43049"/>
    <lineage>
        <taxon>Eukaryota</taxon>
        <taxon>Fungi</taxon>
        <taxon>Dikarya</taxon>
        <taxon>Basidiomycota</taxon>
        <taxon>Ustilaginomycotina</taxon>
        <taxon>Exobasidiomycetes</taxon>
        <taxon>Tilletiales</taxon>
        <taxon>Tilletiaceae</taxon>
        <taxon>Tilletia</taxon>
    </lineage>
</organism>
<feature type="region of interest" description="Disordered" evidence="11">
    <location>
        <begin position="346"/>
        <end position="371"/>
    </location>
</feature>
<dbReference type="Pfam" id="PF09439">
    <property type="entry name" value="SRPRB"/>
    <property type="match status" value="1"/>
</dbReference>
<keyword evidence="10" id="KW-0675">Receptor</keyword>
<name>A0A177TJI0_9BASI</name>
<dbReference type="AlphaFoldDB" id="A0A177TJI0"/>
<keyword evidence="5" id="KW-0547">Nucleotide-binding</keyword>
<keyword evidence="9 12" id="KW-0472">Membrane</keyword>
<comment type="caution">
    <text evidence="13">The sequence shown here is derived from an EMBL/GenBank/DDBJ whole genome shotgun (WGS) entry which is preliminary data.</text>
</comment>
<protein>
    <recommendedName>
        <fullName evidence="3">Signal recognition particle receptor subunit beta</fullName>
    </recommendedName>
</protein>
<keyword evidence="14" id="KW-1185">Reference proteome</keyword>
<evidence type="ECO:0000313" key="13">
    <source>
        <dbReference type="EMBL" id="KAE8255882.1"/>
    </source>
</evidence>
<evidence type="ECO:0000256" key="5">
    <source>
        <dbReference type="ARBA" id="ARBA00022741"/>
    </source>
</evidence>
<evidence type="ECO:0000256" key="11">
    <source>
        <dbReference type="SAM" id="MobiDB-lite"/>
    </source>
</evidence>